<accession>A0A8D5FDV4</accession>
<reference evidence="1" key="1">
    <citation type="submission" date="2020-09" db="EMBL/GenBank/DDBJ databases">
        <title>Desulfogranum mesoprofundum gen. nov., sp. nov., a novel mesophilic, sulfate-reducing chemolithoautotroph isolated from a deep-sea hydrothermal vent chimney in the Suiyo Seamount.</title>
        <authorList>
            <person name="Hashimoto Y."/>
            <person name="Nakagawa S."/>
        </authorList>
    </citation>
    <scope>NUCLEOTIDE SEQUENCE</scope>
    <source>
        <strain evidence="1">KT2</strain>
    </source>
</reference>
<protein>
    <submittedName>
        <fullName evidence="1">Uncharacterized protein</fullName>
    </submittedName>
</protein>
<sequence>MDKPVFEYYQIEEVAKKANLSTRDLFEYCRQDSLNIQIQWGKARRLQRNQKCQYEEEWRPLEIYYDLPIIRPKSPCENCQYLTNKDASTCFFNYEQEYLEQFTHEEIAELGSIDINNSRLWVHKDDLKNFLSAQTNTLEETITVDVTDKTAGIPKLDSSNINDEEFTESERKKYLKIIGALIAINYDAEHYNLPSGPNASQITETIHSKLKVKDFNINGIGERTIRDIIKKAWTAIQENKV</sequence>
<evidence type="ECO:0000313" key="2">
    <source>
        <dbReference type="Proteomes" id="UP000826725"/>
    </source>
</evidence>
<keyword evidence="2" id="KW-1185">Reference proteome</keyword>
<organism evidence="1 2">
    <name type="scientific">Desulfomarina profundi</name>
    <dbReference type="NCBI Taxonomy" id="2772557"/>
    <lineage>
        <taxon>Bacteria</taxon>
        <taxon>Pseudomonadati</taxon>
        <taxon>Thermodesulfobacteriota</taxon>
        <taxon>Desulfobulbia</taxon>
        <taxon>Desulfobulbales</taxon>
        <taxon>Desulfobulbaceae</taxon>
        <taxon>Desulfomarina</taxon>
    </lineage>
</organism>
<dbReference type="AlphaFoldDB" id="A0A8D5FDV4"/>
<evidence type="ECO:0000313" key="1">
    <source>
        <dbReference type="EMBL" id="BCL59473.1"/>
    </source>
</evidence>
<dbReference type="Proteomes" id="UP000826725">
    <property type="component" value="Chromosome"/>
</dbReference>
<gene>
    <name evidence="1" type="ORF">DGMP_01660</name>
</gene>
<dbReference type="EMBL" id="AP024086">
    <property type="protein sequence ID" value="BCL59473.1"/>
    <property type="molecule type" value="Genomic_DNA"/>
</dbReference>
<proteinExistence type="predicted"/>
<dbReference type="KEGG" id="dbk:DGMP_01660"/>
<name>A0A8D5FDV4_9BACT</name>